<keyword evidence="1" id="KW-0732">Signal</keyword>
<protein>
    <submittedName>
        <fullName evidence="2">Uncharacterized protein</fullName>
    </submittedName>
</protein>
<keyword evidence="3" id="KW-1185">Reference proteome</keyword>
<dbReference type="EMBL" id="MU129507">
    <property type="protein sequence ID" value="KAF9502948.1"/>
    <property type="molecule type" value="Genomic_DNA"/>
</dbReference>
<gene>
    <name evidence="2" type="ORF">BS47DRAFT_1402912</name>
</gene>
<name>A0A9P6ABY7_9AGAM</name>
<reference evidence="2" key="1">
    <citation type="journal article" date="2020" name="Nat. Commun.">
        <title>Large-scale genome sequencing of mycorrhizal fungi provides insights into the early evolution of symbiotic traits.</title>
        <authorList>
            <person name="Miyauchi S."/>
            <person name="Kiss E."/>
            <person name="Kuo A."/>
            <person name="Drula E."/>
            <person name="Kohler A."/>
            <person name="Sanchez-Garcia M."/>
            <person name="Morin E."/>
            <person name="Andreopoulos B."/>
            <person name="Barry K.W."/>
            <person name="Bonito G."/>
            <person name="Buee M."/>
            <person name="Carver A."/>
            <person name="Chen C."/>
            <person name="Cichocki N."/>
            <person name="Clum A."/>
            <person name="Culley D."/>
            <person name="Crous P.W."/>
            <person name="Fauchery L."/>
            <person name="Girlanda M."/>
            <person name="Hayes R.D."/>
            <person name="Keri Z."/>
            <person name="LaButti K."/>
            <person name="Lipzen A."/>
            <person name="Lombard V."/>
            <person name="Magnuson J."/>
            <person name="Maillard F."/>
            <person name="Murat C."/>
            <person name="Nolan M."/>
            <person name="Ohm R.A."/>
            <person name="Pangilinan J."/>
            <person name="Pereira M.F."/>
            <person name="Perotto S."/>
            <person name="Peter M."/>
            <person name="Pfister S."/>
            <person name="Riley R."/>
            <person name="Sitrit Y."/>
            <person name="Stielow J.B."/>
            <person name="Szollosi G."/>
            <person name="Zifcakova L."/>
            <person name="Stursova M."/>
            <person name="Spatafora J.W."/>
            <person name="Tedersoo L."/>
            <person name="Vaario L.M."/>
            <person name="Yamada A."/>
            <person name="Yan M."/>
            <person name="Wang P."/>
            <person name="Xu J."/>
            <person name="Bruns T."/>
            <person name="Baldrian P."/>
            <person name="Vilgalys R."/>
            <person name="Dunand C."/>
            <person name="Henrissat B."/>
            <person name="Grigoriev I.V."/>
            <person name="Hibbett D."/>
            <person name="Nagy L.G."/>
            <person name="Martin F.M."/>
        </authorList>
    </citation>
    <scope>NUCLEOTIDE SEQUENCE</scope>
    <source>
        <strain evidence="2">UP504</strain>
    </source>
</reference>
<feature type="chain" id="PRO_5040511869" evidence="1">
    <location>
        <begin position="30"/>
        <end position="213"/>
    </location>
</feature>
<dbReference type="Proteomes" id="UP000886523">
    <property type="component" value="Unassembled WGS sequence"/>
</dbReference>
<proteinExistence type="predicted"/>
<evidence type="ECO:0000313" key="2">
    <source>
        <dbReference type="EMBL" id="KAF9502948.1"/>
    </source>
</evidence>
<evidence type="ECO:0000256" key="1">
    <source>
        <dbReference type="SAM" id="SignalP"/>
    </source>
</evidence>
<organism evidence="2 3">
    <name type="scientific">Hydnum rufescens UP504</name>
    <dbReference type="NCBI Taxonomy" id="1448309"/>
    <lineage>
        <taxon>Eukaryota</taxon>
        <taxon>Fungi</taxon>
        <taxon>Dikarya</taxon>
        <taxon>Basidiomycota</taxon>
        <taxon>Agaricomycotina</taxon>
        <taxon>Agaricomycetes</taxon>
        <taxon>Cantharellales</taxon>
        <taxon>Hydnaceae</taxon>
        <taxon>Hydnum</taxon>
    </lineage>
</organism>
<dbReference type="AlphaFoldDB" id="A0A9P6ABY7"/>
<accession>A0A9P6ABY7</accession>
<sequence>MFLCSPILSSPYLLHVLALVYNCLSVVCSFIDCSGSCAVSLELKWSLYPCNIKPGPLPFSVDIDSAPKEPIERDSIALLSPGAYIILIDGTKSAPVVSSDLLGSETLLAFPRSITAVSASIPSSSFCNITGVPLSDENKSVVPIIQNRIEEKRLIIFVGPYEELPADSDTPQNYLTMASSLGLISINMHLALMLMYEGIFYSFSATWATLTVV</sequence>
<evidence type="ECO:0000313" key="3">
    <source>
        <dbReference type="Proteomes" id="UP000886523"/>
    </source>
</evidence>
<comment type="caution">
    <text evidence="2">The sequence shown here is derived from an EMBL/GenBank/DDBJ whole genome shotgun (WGS) entry which is preliminary data.</text>
</comment>
<feature type="signal peptide" evidence="1">
    <location>
        <begin position="1"/>
        <end position="29"/>
    </location>
</feature>